<sequence length="248" mass="28230">MYLDIETSPHLAHVWGLWQQNISLAQLQQATEMLSFAAKWRGEKKIHFYSGGYNPDGVGNEQMVEAAHSLLDQADVVVHFNGKKFDVPHLNREFKAAGLAPPAPYKQLDILETVRRRFKLASNKLAYVAHWLGLENKAPHEGHELWVKCLAGDQKAWRTMRTYNKRDVTLLEEVHNELKPWLVNSPNVALHDGLEGDHCRECGSGNLRREGYAFTKQGKFQQYQCRVCGSWSRGGKAINRVDLREVAA</sequence>
<dbReference type="Proteomes" id="UP000250462">
    <property type="component" value="Unassembled WGS sequence"/>
</dbReference>
<dbReference type="Pfam" id="PF13482">
    <property type="entry name" value="RNase_H_2"/>
    <property type="match status" value="1"/>
</dbReference>
<evidence type="ECO:0000313" key="2">
    <source>
        <dbReference type="EMBL" id="RAW11136.1"/>
    </source>
</evidence>
<dbReference type="EMBL" id="QMIG01000022">
    <property type="protein sequence ID" value="RAW11136.1"/>
    <property type="molecule type" value="Genomic_DNA"/>
</dbReference>
<name>A0A329QFY4_9ACTN</name>
<dbReference type="InterPro" id="IPR038720">
    <property type="entry name" value="YprB_RNase_H-like_dom"/>
</dbReference>
<dbReference type="InterPro" id="IPR036397">
    <property type="entry name" value="RNaseH_sf"/>
</dbReference>
<dbReference type="AlphaFoldDB" id="A0A329QFY4"/>
<dbReference type="GO" id="GO:0003676">
    <property type="term" value="F:nucleic acid binding"/>
    <property type="evidence" value="ECO:0007669"/>
    <property type="project" value="InterPro"/>
</dbReference>
<protein>
    <recommendedName>
        <fullName evidence="1">YprB ribonuclease H-like domain-containing protein</fullName>
    </recommendedName>
</protein>
<dbReference type="InterPro" id="IPR012337">
    <property type="entry name" value="RNaseH-like_sf"/>
</dbReference>
<feature type="domain" description="YprB ribonuclease H-like" evidence="1">
    <location>
        <begin position="42"/>
        <end position="177"/>
    </location>
</feature>
<keyword evidence="3" id="KW-1185">Reference proteome</keyword>
<dbReference type="SUPFAM" id="SSF53098">
    <property type="entry name" value="Ribonuclease H-like"/>
    <property type="match status" value="1"/>
</dbReference>
<dbReference type="Gene3D" id="3.30.420.10">
    <property type="entry name" value="Ribonuclease H-like superfamily/Ribonuclease H"/>
    <property type="match status" value="1"/>
</dbReference>
<evidence type="ECO:0000259" key="1">
    <source>
        <dbReference type="Pfam" id="PF13482"/>
    </source>
</evidence>
<organism evidence="2 3">
    <name type="scientific">Phytoactinopolyspora halophila</name>
    <dbReference type="NCBI Taxonomy" id="1981511"/>
    <lineage>
        <taxon>Bacteria</taxon>
        <taxon>Bacillati</taxon>
        <taxon>Actinomycetota</taxon>
        <taxon>Actinomycetes</taxon>
        <taxon>Jiangellales</taxon>
        <taxon>Jiangellaceae</taxon>
        <taxon>Phytoactinopolyspora</taxon>
    </lineage>
</organism>
<proteinExistence type="predicted"/>
<evidence type="ECO:0000313" key="3">
    <source>
        <dbReference type="Proteomes" id="UP000250462"/>
    </source>
</evidence>
<dbReference type="OrthoDB" id="9773351at2"/>
<comment type="caution">
    <text evidence="2">The sequence shown here is derived from an EMBL/GenBank/DDBJ whole genome shotgun (WGS) entry which is preliminary data.</text>
</comment>
<gene>
    <name evidence="2" type="ORF">DPM12_17495</name>
</gene>
<reference evidence="2 3" key="1">
    <citation type="submission" date="2018-06" db="EMBL/GenBank/DDBJ databases">
        <title>Phytoactinopolyspora halophila sp. nov., a novel halophilic actinomycete isolated from a saline soil in China.</title>
        <authorList>
            <person name="Tang S.-K."/>
        </authorList>
    </citation>
    <scope>NUCLEOTIDE SEQUENCE [LARGE SCALE GENOMIC DNA]</scope>
    <source>
        <strain evidence="2 3">YIM 96934</strain>
    </source>
</reference>
<accession>A0A329QFY4</accession>
<dbReference type="RefSeq" id="WP_112259644.1">
    <property type="nucleotide sequence ID" value="NZ_QMIG01000022.1"/>
</dbReference>